<dbReference type="EMBL" id="BNJK01000001">
    <property type="protein sequence ID" value="GHO96183.1"/>
    <property type="molecule type" value="Genomic_DNA"/>
</dbReference>
<proteinExistence type="predicted"/>
<dbReference type="RefSeq" id="WP_220206827.1">
    <property type="nucleotide sequence ID" value="NZ_BNJK01000001.1"/>
</dbReference>
<protein>
    <submittedName>
        <fullName evidence="1">Uncharacterized protein</fullName>
    </submittedName>
</protein>
<keyword evidence="2" id="KW-1185">Reference proteome</keyword>
<dbReference type="AlphaFoldDB" id="A0A8J3ILQ4"/>
<evidence type="ECO:0000313" key="2">
    <source>
        <dbReference type="Proteomes" id="UP000597444"/>
    </source>
</evidence>
<name>A0A8J3ILQ4_9CHLR</name>
<accession>A0A8J3ILQ4</accession>
<sequence>MTQLINQTIHVRFDGRSEELTAAMLHLATQATDSQIRQAIVSHFDLPASHLDDHVIIRTSNAIIVRPEAIYG</sequence>
<dbReference type="Proteomes" id="UP000597444">
    <property type="component" value="Unassembled WGS sequence"/>
</dbReference>
<evidence type="ECO:0000313" key="1">
    <source>
        <dbReference type="EMBL" id="GHO96183.1"/>
    </source>
</evidence>
<organism evidence="1 2">
    <name type="scientific">Reticulibacter mediterranei</name>
    <dbReference type="NCBI Taxonomy" id="2778369"/>
    <lineage>
        <taxon>Bacteria</taxon>
        <taxon>Bacillati</taxon>
        <taxon>Chloroflexota</taxon>
        <taxon>Ktedonobacteria</taxon>
        <taxon>Ktedonobacterales</taxon>
        <taxon>Reticulibacteraceae</taxon>
        <taxon>Reticulibacter</taxon>
    </lineage>
</organism>
<comment type="caution">
    <text evidence="1">The sequence shown here is derived from an EMBL/GenBank/DDBJ whole genome shotgun (WGS) entry which is preliminary data.</text>
</comment>
<gene>
    <name evidence="1" type="ORF">KSF_062310</name>
</gene>
<reference evidence="1" key="1">
    <citation type="submission" date="2020-10" db="EMBL/GenBank/DDBJ databases">
        <title>Taxonomic study of unclassified bacteria belonging to the class Ktedonobacteria.</title>
        <authorList>
            <person name="Yabe S."/>
            <person name="Wang C.M."/>
            <person name="Zheng Y."/>
            <person name="Sakai Y."/>
            <person name="Cavaletti L."/>
            <person name="Monciardini P."/>
            <person name="Donadio S."/>
        </authorList>
    </citation>
    <scope>NUCLEOTIDE SEQUENCE</scope>
    <source>
        <strain evidence="1">ID150040</strain>
    </source>
</reference>